<gene>
    <name evidence="2" type="ORF">AUQ48_09220</name>
</gene>
<dbReference type="InterPro" id="IPR009351">
    <property type="entry name" value="AlkZ-like"/>
</dbReference>
<evidence type="ECO:0000256" key="1">
    <source>
        <dbReference type="SAM" id="MobiDB-lite"/>
    </source>
</evidence>
<evidence type="ECO:0000313" key="2">
    <source>
        <dbReference type="EMBL" id="PLC12388.1"/>
    </source>
</evidence>
<feature type="compositionally biased region" description="Low complexity" evidence="1">
    <location>
        <begin position="1"/>
        <end position="10"/>
    </location>
</feature>
<dbReference type="Proteomes" id="UP000234632">
    <property type="component" value="Unassembled WGS sequence"/>
</dbReference>
<dbReference type="AlphaFoldDB" id="A0A2N4T2C9"/>
<proteinExistence type="predicted"/>
<feature type="compositionally biased region" description="Low complexity" evidence="1">
    <location>
        <begin position="212"/>
        <end position="230"/>
    </location>
</feature>
<dbReference type="PANTHER" id="PTHR38479">
    <property type="entry name" value="LMO0824 PROTEIN"/>
    <property type="match status" value="1"/>
</dbReference>
<dbReference type="Pfam" id="PF06224">
    <property type="entry name" value="AlkZ-like"/>
    <property type="match status" value="2"/>
</dbReference>
<comment type="caution">
    <text evidence="2">The sequence shown here is derived from an EMBL/GenBank/DDBJ whole genome shotgun (WGS) entry which is preliminary data.</text>
</comment>
<sequence length="522" mass="53399">MTAGDAVDAGGAVGPVEPDPPVLTDREIGLARLLAHGLAEPGELSPDEVVRRLGAVQAQDLPGALVSVGLRRSDGSAGVREAFDDARIVRTWPMRGTLHLVPGEELRAWLAVLGPLTEASTAARRRELGIAERLEPAREAALGALQHGPQPRERLHAAWEEAGLLGVPGLTYHLMLALHLDATLCFGPLTGDGRDQLVVPVEQWLPPGGNTPVPEETAGAPGPAGTIPAPDQGAVGTASAGEPGATGTLSAEKPGAGGTNSAAGPDAVGTGPGREPRAGGTSSAAGPDAVGTGPARERGAGGTSSAAGPDAAGRSTTGAVPAGTPAAAEVPPVVVRWVRRYLRSHGPVAVEEAARWAALPRATVRAAAAVIDDVVAVRDRRGRLLWCAPEVLAALPGSTRRASRVLLLPPFDEFVLGYGDRAHVLAPAHARRIVPGGNGVFRPTVVAGGRIAGTWSRRRRATGDELLLEPFGTLSETRRRAAQRAFGRLPVPPPLRHDGHSDGAGIDQGSTVRGSSHGPPLG</sequence>
<evidence type="ECO:0008006" key="4">
    <source>
        <dbReference type="Google" id="ProtNLM"/>
    </source>
</evidence>
<accession>A0A2N4T2C9</accession>
<organism evidence="2 3">
    <name type="scientific">Kocuria flava</name>
    <dbReference type="NCBI Taxonomy" id="446860"/>
    <lineage>
        <taxon>Bacteria</taxon>
        <taxon>Bacillati</taxon>
        <taxon>Actinomycetota</taxon>
        <taxon>Actinomycetes</taxon>
        <taxon>Micrococcales</taxon>
        <taxon>Micrococcaceae</taxon>
        <taxon>Kocuria</taxon>
    </lineage>
</organism>
<dbReference type="RefSeq" id="WP_101851985.1">
    <property type="nucleotide sequence ID" value="NZ_LOMZ01000001.1"/>
</dbReference>
<evidence type="ECO:0000313" key="3">
    <source>
        <dbReference type="Proteomes" id="UP000234632"/>
    </source>
</evidence>
<dbReference type="EMBL" id="LOMZ01000001">
    <property type="protein sequence ID" value="PLC12388.1"/>
    <property type="molecule type" value="Genomic_DNA"/>
</dbReference>
<dbReference type="PANTHER" id="PTHR38479:SF2">
    <property type="entry name" value="WINGED HELIX DNA-BINDING DOMAIN-CONTAINING PROTEIN"/>
    <property type="match status" value="1"/>
</dbReference>
<name>A0A2N4T2C9_9MICC</name>
<feature type="compositionally biased region" description="Low complexity" evidence="1">
    <location>
        <begin position="316"/>
        <end position="325"/>
    </location>
</feature>
<reference evidence="2 3" key="1">
    <citation type="submission" date="2015-12" db="EMBL/GenBank/DDBJ databases">
        <authorList>
            <person name="Shamseldin A."/>
            <person name="Moawad H."/>
            <person name="Abd El-Rahim W.M."/>
            <person name="Sadowsky M.J."/>
        </authorList>
    </citation>
    <scope>NUCLEOTIDE SEQUENCE [LARGE SCALE GENOMIC DNA]</scope>
    <source>
        <strain evidence="2 3">S43</strain>
    </source>
</reference>
<feature type="region of interest" description="Disordered" evidence="1">
    <location>
        <begin position="202"/>
        <end position="325"/>
    </location>
</feature>
<feature type="region of interest" description="Disordered" evidence="1">
    <location>
        <begin position="486"/>
        <end position="522"/>
    </location>
</feature>
<feature type="region of interest" description="Disordered" evidence="1">
    <location>
        <begin position="1"/>
        <end position="21"/>
    </location>
</feature>
<protein>
    <recommendedName>
        <fullName evidence="4">Winged helix DNA-binding domain-containing protein</fullName>
    </recommendedName>
</protein>